<reference evidence="3 4" key="1">
    <citation type="submission" date="2019-05" db="EMBL/GenBank/DDBJ databases">
        <authorList>
            <person name="Zhou X."/>
        </authorList>
    </citation>
    <scope>NUCLEOTIDE SEQUENCE [LARGE SCALE GENOMIC DNA]</scope>
    <source>
        <strain evidence="3 4">DSM 432</strain>
    </source>
</reference>
<dbReference type="GeneID" id="95772331"/>
<proteinExistence type="predicted"/>
<dbReference type="PANTHER" id="PTHR32182">
    <property type="entry name" value="DNA REPLICATION AND REPAIR PROTEIN RECF"/>
    <property type="match status" value="1"/>
</dbReference>
<evidence type="ECO:0000313" key="4">
    <source>
        <dbReference type="Proteomes" id="UP000305131"/>
    </source>
</evidence>
<dbReference type="EMBL" id="VAUP01000007">
    <property type="protein sequence ID" value="TLX44473.1"/>
    <property type="molecule type" value="Genomic_DNA"/>
</dbReference>
<evidence type="ECO:0000259" key="1">
    <source>
        <dbReference type="Pfam" id="PF02463"/>
    </source>
</evidence>
<name>A0A6C1KXK9_XANAU</name>
<dbReference type="InterPro" id="IPR027417">
    <property type="entry name" value="P-loop_NTPase"/>
</dbReference>
<evidence type="ECO:0000259" key="2">
    <source>
        <dbReference type="Pfam" id="PF13304"/>
    </source>
</evidence>
<dbReference type="InterPro" id="IPR014555">
    <property type="entry name" value="RecF-like"/>
</dbReference>
<evidence type="ECO:0000313" key="3">
    <source>
        <dbReference type="EMBL" id="TLX44473.1"/>
    </source>
</evidence>
<organism evidence="3 4">
    <name type="scientific">Xanthobacter autotrophicus</name>
    <dbReference type="NCBI Taxonomy" id="280"/>
    <lineage>
        <taxon>Bacteria</taxon>
        <taxon>Pseudomonadati</taxon>
        <taxon>Pseudomonadota</taxon>
        <taxon>Alphaproteobacteria</taxon>
        <taxon>Hyphomicrobiales</taxon>
        <taxon>Xanthobacteraceae</taxon>
        <taxon>Xanthobacter</taxon>
    </lineage>
</organism>
<dbReference type="PIRSF" id="PIRSF029347">
    <property type="entry name" value="RecF"/>
    <property type="match status" value="1"/>
</dbReference>
<dbReference type="Pfam" id="PF13304">
    <property type="entry name" value="AAA_21"/>
    <property type="match status" value="1"/>
</dbReference>
<evidence type="ECO:0008006" key="5">
    <source>
        <dbReference type="Google" id="ProtNLM"/>
    </source>
</evidence>
<dbReference type="GO" id="GO:0000731">
    <property type="term" value="P:DNA synthesis involved in DNA repair"/>
    <property type="evidence" value="ECO:0007669"/>
    <property type="project" value="TreeGrafter"/>
</dbReference>
<dbReference type="GO" id="GO:0006302">
    <property type="term" value="P:double-strand break repair"/>
    <property type="evidence" value="ECO:0007669"/>
    <property type="project" value="TreeGrafter"/>
</dbReference>
<dbReference type="Pfam" id="PF02463">
    <property type="entry name" value="SMC_N"/>
    <property type="match status" value="1"/>
</dbReference>
<protein>
    <recommendedName>
        <fullName evidence="5">ATPase AAA-type core domain-containing protein</fullName>
    </recommendedName>
</protein>
<comment type="caution">
    <text evidence="3">The sequence shown here is derived from an EMBL/GenBank/DDBJ whole genome shotgun (WGS) entry which is preliminary data.</text>
</comment>
<gene>
    <name evidence="3" type="ORF">FBQ73_02535</name>
</gene>
<feature type="domain" description="RecF/RecN/SMC N-terminal" evidence="1">
    <location>
        <begin position="4"/>
        <end position="59"/>
    </location>
</feature>
<dbReference type="GO" id="GO:0016887">
    <property type="term" value="F:ATP hydrolysis activity"/>
    <property type="evidence" value="ECO:0007669"/>
    <property type="project" value="InterPro"/>
</dbReference>
<dbReference type="RefSeq" id="WP_138397960.1">
    <property type="nucleotide sequence ID" value="NZ_JBAFVI010000012.1"/>
</dbReference>
<dbReference type="AlphaFoldDB" id="A0A6C1KXK9"/>
<dbReference type="InterPro" id="IPR003959">
    <property type="entry name" value="ATPase_AAA_core"/>
</dbReference>
<sequence>MDVLKKLRIERFKSIYEQEIEFGSVNLLVGPNGSGKSNLLEALGVLSAALSSGLESTTLDIKGVRLSLPHIFKSAFKNHELPKTFRLEAHFEHGRYDCSIRSGINSQFLEFATEALYDGDAQVFGRSGHGTRLHSVAKDVPNFDKSLVPSTRSVWSVIEPLVRISAELRAELDEFSKFAIYAPQTAVMRGLAIDQRVVEPLGLTGSGLATALATTERRDPIKFRNLMKIVWEPGWADMIRPGAFDPQVVPSQVRSEGTVLYIRDKFMKGGRNLLSAFDASEGTLYLIFVATFLAHNLTPQVFSLDNIDGTLNPKLVRRVSRHLIDAIISAEASDKKQAFMTSHHPSSLDSFDIFDSHQCIFVCSRSSENSANGGGQTTFRKLLPPKDMTKEDWTLKHGARNLSELMLNDRIPGAL</sequence>
<accession>A0A6C1KXK9</accession>
<dbReference type="OrthoDB" id="7596665at2"/>
<feature type="domain" description="ATPase AAA-type core" evidence="2">
    <location>
        <begin position="268"/>
        <end position="349"/>
    </location>
</feature>
<dbReference type="Gene3D" id="3.40.50.300">
    <property type="entry name" value="P-loop containing nucleotide triphosphate hydrolases"/>
    <property type="match status" value="1"/>
</dbReference>
<dbReference type="GO" id="GO:0005524">
    <property type="term" value="F:ATP binding"/>
    <property type="evidence" value="ECO:0007669"/>
    <property type="project" value="InterPro"/>
</dbReference>
<dbReference type="InterPro" id="IPR003395">
    <property type="entry name" value="RecF/RecN/SMC_N"/>
</dbReference>
<dbReference type="Proteomes" id="UP000305131">
    <property type="component" value="Unassembled WGS sequence"/>
</dbReference>
<dbReference type="PANTHER" id="PTHR32182:SF22">
    <property type="entry name" value="ATP-DEPENDENT ENDONUCLEASE, OLD FAMILY-RELATED"/>
    <property type="match status" value="1"/>
</dbReference>
<dbReference type="SUPFAM" id="SSF52540">
    <property type="entry name" value="P-loop containing nucleoside triphosphate hydrolases"/>
    <property type="match status" value="1"/>
</dbReference>